<keyword evidence="6" id="KW-1185">Reference proteome</keyword>
<organism evidence="5 6">
    <name type="scientific">Paratrimastix pyriformis</name>
    <dbReference type="NCBI Taxonomy" id="342808"/>
    <lineage>
        <taxon>Eukaryota</taxon>
        <taxon>Metamonada</taxon>
        <taxon>Preaxostyla</taxon>
        <taxon>Paratrimastigidae</taxon>
        <taxon>Paratrimastix</taxon>
    </lineage>
</organism>
<dbReference type="PANTHER" id="PTHR23415">
    <property type="entry name" value="CYCLIN-DEPENDENT KINASES REGULATORY SUBUNIT/60S RIBOSOME SUBUNIT BIOGENESIS PROTEIN NIP7"/>
    <property type="match status" value="1"/>
</dbReference>
<dbReference type="PRINTS" id="PR00296">
    <property type="entry name" value="CYCLINKINASE"/>
</dbReference>
<dbReference type="InterPro" id="IPR036858">
    <property type="entry name" value="Cyclin-dep_kinase_reg-sub_sf"/>
</dbReference>
<dbReference type="SUPFAM" id="SSF55637">
    <property type="entry name" value="Cell cycle regulatory proteins"/>
    <property type="match status" value="1"/>
</dbReference>
<comment type="caution">
    <text evidence="5">The sequence shown here is derived from an EMBL/GenBank/DDBJ whole genome shotgun (WGS) entry which is preliminary data.</text>
</comment>
<proteinExistence type="inferred from homology"/>
<dbReference type="EMBL" id="JAPMOS010000065">
    <property type="protein sequence ID" value="KAJ4456636.1"/>
    <property type="molecule type" value="Genomic_DNA"/>
</dbReference>
<dbReference type="PROSITE" id="PS00945">
    <property type="entry name" value="CKS_2"/>
    <property type="match status" value="1"/>
</dbReference>
<comment type="function">
    <text evidence="4">Binds to the catalytic subunit of the cyclin dependent kinases and is essential for their biological function.</text>
</comment>
<reference evidence="5" key="1">
    <citation type="journal article" date="2022" name="bioRxiv">
        <title>Genomics of Preaxostyla Flagellates Illuminates Evolutionary Transitions and the Path Towards Mitochondrial Loss.</title>
        <authorList>
            <person name="Novak L.V.F."/>
            <person name="Treitli S.C."/>
            <person name="Pyrih J."/>
            <person name="Halakuc P."/>
            <person name="Pipaliya S.V."/>
            <person name="Vacek V."/>
            <person name="Brzon O."/>
            <person name="Soukal P."/>
            <person name="Eme L."/>
            <person name="Dacks J.B."/>
            <person name="Karnkowska A."/>
            <person name="Elias M."/>
            <person name="Hampl V."/>
        </authorList>
    </citation>
    <scope>NUCLEOTIDE SEQUENCE</scope>
    <source>
        <strain evidence="5">RCP-MX</strain>
    </source>
</reference>
<protein>
    <recommendedName>
        <fullName evidence="4">Cyclin-dependent kinases regulatory subunit</fullName>
    </recommendedName>
</protein>
<dbReference type="SMART" id="SM01084">
    <property type="entry name" value="CKS"/>
    <property type="match status" value="1"/>
</dbReference>
<dbReference type="InterPro" id="IPR000789">
    <property type="entry name" value="Cyclin-dep_kinase_reg-sub"/>
</dbReference>
<dbReference type="Proteomes" id="UP001141327">
    <property type="component" value="Unassembled WGS sequence"/>
</dbReference>
<sequence length="103" mass="12058">MAARKPAAAAAAQPKKEDIASKFFYSEKVRDDVWEYRHVICPKELIERFPKSRLMREDEWRGLGIQMSPGWVHYDWHAPEPHVLLFRRAIAVAEEQAKAQQLQ</sequence>
<evidence type="ECO:0000313" key="5">
    <source>
        <dbReference type="EMBL" id="KAJ4456636.1"/>
    </source>
</evidence>
<accession>A0ABQ8UDX3</accession>
<name>A0ABQ8UDX3_9EUKA</name>
<evidence type="ECO:0000256" key="1">
    <source>
        <dbReference type="ARBA" id="ARBA00007782"/>
    </source>
</evidence>
<keyword evidence="3 4" id="KW-0131">Cell cycle</keyword>
<dbReference type="Gene3D" id="3.30.170.10">
    <property type="entry name" value="Cyclin-dependent kinase, regulatory subunit"/>
    <property type="match status" value="1"/>
</dbReference>
<evidence type="ECO:0000256" key="4">
    <source>
        <dbReference type="RuleBase" id="RU311113"/>
    </source>
</evidence>
<evidence type="ECO:0000313" key="6">
    <source>
        <dbReference type="Proteomes" id="UP001141327"/>
    </source>
</evidence>
<dbReference type="Pfam" id="PF01111">
    <property type="entry name" value="CKS"/>
    <property type="match status" value="1"/>
</dbReference>
<keyword evidence="2 4" id="KW-0132">Cell division</keyword>
<gene>
    <name evidence="5" type="ORF">PAPYR_8119</name>
</gene>
<evidence type="ECO:0000256" key="2">
    <source>
        <dbReference type="ARBA" id="ARBA00022618"/>
    </source>
</evidence>
<comment type="similarity">
    <text evidence="1 4">Belongs to the CKS family.</text>
</comment>
<evidence type="ECO:0000256" key="3">
    <source>
        <dbReference type="ARBA" id="ARBA00023306"/>
    </source>
</evidence>